<protein>
    <submittedName>
        <fullName evidence="4">TetR/AcrR family transcriptional regulator</fullName>
    </submittedName>
</protein>
<dbReference type="PANTHER" id="PTHR43479:SF11">
    <property type="entry name" value="ACREF_ENVCD OPERON REPRESSOR-RELATED"/>
    <property type="match status" value="1"/>
</dbReference>
<evidence type="ECO:0000313" key="4">
    <source>
        <dbReference type="EMBL" id="RGE55861.1"/>
    </source>
</evidence>
<keyword evidence="1 2" id="KW-0238">DNA-binding</keyword>
<dbReference type="InterPro" id="IPR009057">
    <property type="entry name" value="Homeodomain-like_sf"/>
</dbReference>
<dbReference type="GeneID" id="97990456"/>
<name>A0A3E3HVK4_9FIRM</name>
<evidence type="ECO:0000256" key="1">
    <source>
        <dbReference type="ARBA" id="ARBA00023125"/>
    </source>
</evidence>
<comment type="caution">
    <text evidence="4">The sequence shown here is derived from an EMBL/GenBank/DDBJ whole genome shotgun (WGS) entry which is preliminary data.</text>
</comment>
<dbReference type="InterPro" id="IPR036271">
    <property type="entry name" value="Tet_transcr_reg_TetR-rel_C_sf"/>
</dbReference>
<evidence type="ECO:0000256" key="2">
    <source>
        <dbReference type="PROSITE-ProRule" id="PRU00335"/>
    </source>
</evidence>
<dbReference type="Proteomes" id="UP000260812">
    <property type="component" value="Unassembled WGS sequence"/>
</dbReference>
<dbReference type="PANTHER" id="PTHR43479">
    <property type="entry name" value="ACREF/ENVCD OPERON REPRESSOR-RELATED"/>
    <property type="match status" value="1"/>
</dbReference>
<dbReference type="InterPro" id="IPR001647">
    <property type="entry name" value="HTH_TetR"/>
</dbReference>
<dbReference type="InterPro" id="IPR050624">
    <property type="entry name" value="HTH-type_Tx_Regulator"/>
</dbReference>
<dbReference type="RefSeq" id="WP_117545830.1">
    <property type="nucleotide sequence ID" value="NZ_JBKUNB010000001.1"/>
</dbReference>
<dbReference type="SUPFAM" id="SSF46689">
    <property type="entry name" value="Homeodomain-like"/>
    <property type="match status" value="1"/>
</dbReference>
<keyword evidence="5" id="KW-1185">Reference proteome</keyword>
<accession>A0A3E3HVK4</accession>
<evidence type="ECO:0000259" key="3">
    <source>
        <dbReference type="PROSITE" id="PS50977"/>
    </source>
</evidence>
<dbReference type="Pfam" id="PF00440">
    <property type="entry name" value="TetR_N"/>
    <property type="match status" value="1"/>
</dbReference>
<dbReference type="AlphaFoldDB" id="A0A3E3HVK4"/>
<feature type="DNA-binding region" description="H-T-H motif" evidence="2">
    <location>
        <begin position="33"/>
        <end position="52"/>
    </location>
</feature>
<feature type="domain" description="HTH tetR-type" evidence="3">
    <location>
        <begin position="10"/>
        <end position="70"/>
    </location>
</feature>
<evidence type="ECO:0000313" key="5">
    <source>
        <dbReference type="Proteomes" id="UP000260812"/>
    </source>
</evidence>
<organism evidence="4 5">
    <name type="scientific">Eisenbergiella massiliensis</name>
    <dbReference type="NCBI Taxonomy" id="1720294"/>
    <lineage>
        <taxon>Bacteria</taxon>
        <taxon>Bacillati</taxon>
        <taxon>Bacillota</taxon>
        <taxon>Clostridia</taxon>
        <taxon>Lachnospirales</taxon>
        <taxon>Lachnospiraceae</taxon>
        <taxon>Eisenbergiella</taxon>
    </lineage>
</organism>
<dbReference type="EMBL" id="QVLV01000035">
    <property type="protein sequence ID" value="RGE55861.1"/>
    <property type="molecule type" value="Genomic_DNA"/>
</dbReference>
<dbReference type="PRINTS" id="PR00455">
    <property type="entry name" value="HTHTETR"/>
</dbReference>
<reference evidence="4 5" key="1">
    <citation type="submission" date="2018-08" db="EMBL/GenBank/DDBJ databases">
        <title>A genome reference for cultivated species of the human gut microbiota.</title>
        <authorList>
            <person name="Zou Y."/>
            <person name="Xue W."/>
            <person name="Luo G."/>
        </authorList>
    </citation>
    <scope>NUCLEOTIDE SEQUENCE [LARGE SCALE GENOMIC DNA]</scope>
    <source>
        <strain evidence="4 5">TF05-5AC</strain>
    </source>
</reference>
<dbReference type="Gene3D" id="1.10.10.60">
    <property type="entry name" value="Homeodomain-like"/>
    <property type="match status" value="1"/>
</dbReference>
<proteinExistence type="predicted"/>
<dbReference type="Gene3D" id="1.10.357.10">
    <property type="entry name" value="Tetracycline Repressor, domain 2"/>
    <property type="match status" value="1"/>
</dbReference>
<gene>
    <name evidence="4" type="ORF">DXC51_27295</name>
</gene>
<dbReference type="PROSITE" id="PS50977">
    <property type="entry name" value="HTH_TETR_2"/>
    <property type="match status" value="1"/>
</dbReference>
<dbReference type="GO" id="GO:0003677">
    <property type="term" value="F:DNA binding"/>
    <property type="evidence" value="ECO:0007669"/>
    <property type="project" value="UniProtKB-UniRule"/>
</dbReference>
<dbReference type="SUPFAM" id="SSF48498">
    <property type="entry name" value="Tetracyclin repressor-like, C-terminal domain"/>
    <property type="match status" value="1"/>
</dbReference>
<sequence>MNPKFFQLPEEKQQHIINAAYKVFAGNSYKKAPMSEIADECGISKALLFHYFENKKELYLFLWKQAEELTGNAVREFGVMDTTDFFEILEKNLRVKCSLTRVYPYIGAFCLNAYYEQEEEIRKCIQPEFSQLKRMGEKHIFERIDLSVFRKDVDLELMYQEILWTTEGYLCRRYRMQDVDAEEIEKDFLRLIKQWRRIYYKAH</sequence>